<dbReference type="EMBL" id="JAEHFQ010000003">
    <property type="protein sequence ID" value="MBM0632898.1"/>
    <property type="molecule type" value="Genomic_DNA"/>
</dbReference>
<dbReference type="AlphaFoldDB" id="A0A8I1ITR1"/>
<proteinExistence type="predicted"/>
<organism evidence="2 3">
    <name type="scientific">Paenibacillus polymyxa</name>
    <name type="common">Bacillus polymyxa</name>
    <dbReference type="NCBI Taxonomy" id="1406"/>
    <lineage>
        <taxon>Bacteria</taxon>
        <taxon>Bacillati</taxon>
        <taxon>Bacillota</taxon>
        <taxon>Bacilli</taxon>
        <taxon>Bacillales</taxon>
        <taxon>Paenibacillaceae</taxon>
        <taxon>Paenibacillus</taxon>
    </lineage>
</organism>
<dbReference type="Proteomes" id="UP000650605">
    <property type="component" value="Unassembled WGS sequence"/>
</dbReference>
<sequence length="283" mass="30592">MKHKKLLIVGAALGIFSGAFYINSISAESPTELIQTKLSQQGVSISSISAQQEDLKVETKSVSSSGKATIDDIKAIRAVRNEVRSGVNGTNEIKNIDLAIKGANGKTIYDEVSNDVTHIPDFSKKIQGSLESTKVLEAVICELQGNGMDVKSVDITDSVIGGKLAKIVIKADVSEINSLVPKIEQWIMALNDAKDSNGISQYDLTINGKDNEVLFYLTADLVYRDFYWWQSDALGGETWTNSGPESEKAANSKDKVEATLEKGITAEPPGVDNNGLEEPQIKK</sequence>
<evidence type="ECO:0000256" key="1">
    <source>
        <dbReference type="SAM" id="MobiDB-lite"/>
    </source>
</evidence>
<reference evidence="2" key="1">
    <citation type="submission" date="2020-12" db="EMBL/GenBank/DDBJ databases">
        <title>Paenibacillus polymyxa LMG 27872: a double-edged sword.</title>
        <authorList>
            <person name="Langendries S."/>
            <person name="Garcia Mendez S."/>
            <person name="Beirinckx S."/>
            <person name="Viaene T."/>
            <person name="Baeyen S."/>
            <person name="Goeminne G."/>
            <person name="Willems A."/>
            <person name="Debode J."/>
            <person name="Goormachtig S."/>
        </authorList>
    </citation>
    <scope>NUCLEOTIDE SEQUENCE</scope>
    <source>
        <strain evidence="2">LMG 27872</strain>
    </source>
</reference>
<gene>
    <name evidence="2" type="ORF">JDW19_07130</name>
</gene>
<dbReference type="RefSeq" id="WP_165147446.1">
    <property type="nucleotide sequence ID" value="NZ_JAEHFQ010000003.1"/>
</dbReference>
<comment type="caution">
    <text evidence="2">The sequence shown here is derived from an EMBL/GenBank/DDBJ whole genome shotgun (WGS) entry which is preliminary data.</text>
</comment>
<name>A0A8I1ITR1_PAEPO</name>
<evidence type="ECO:0000313" key="2">
    <source>
        <dbReference type="EMBL" id="MBM0632898.1"/>
    </source>
</evidence>
<accession>A0A8I1ITR1</accession>
<feature type="region of interest" description="Disordered" evidence="1">
    <location>
        <begin position="239"/>
        <end position="283"/>
    </location>
</feature>
<evidence type="ECO:0000313" key="3">
    <source>
        <dbReference type="Proteomes" id="UP000650605"/>
    </source>
</evidence>
<protein>
    <submittedName>
        <fullName evidence="2">Uncharacterized protein</fullName>
    </submittedName>
</protein>
<feature type="compositionally biased region" description="Basic and acidic residues" evidence="1">
    <location>
        <begin position="245"/>
        <end position="260"/>
    </location>
</feature>